<name>A0ABU7LU13_9PROT</name>
<reference evidence="3 4" key="1">
    <citation type="submission" date="2024-01" db="EMBL/GenBank/DDBJ databases">
        <title>Hyphobacterium bacterium isolated from marine sediment.</title>
        <authorList>
            <person name="Zhao S."/>
        </authorList>
    </citation>
    <scope>NUCLEOTIDE SEQUENCE [LARGE SCALE GENOMIC DNA]</scope>
    <source>
        <strain evidence="3 4">Y60-23</strain>
    </source>
</reference>
<evidence type="ECO:0000313" key="3">
    <source>
        <dbReference type="EMBL" id="MEE2565048.1"/>
    </source>
</evidence>
<dbReference type="Proteomes" id="UP001310692">
    <property type="component" value="Unassembled WGS sequence"/>
</dbReference>
<comment type="caution">
    <text evidence="3">The sequence shown here is derived from an EMBL/GenBank/DDBJ whole genome shotgun (WGS) entry which is preliminary data.</text>
</comment>
<gene>
    <name evidence="3" type="ORF">V0U35_00010</name>
</gene>
<sequence length="448" mass="49992">MKSKRRKAEDESRYKGRVLLTYGRSLMALSAAQVLDDRDIEVIGCDSLDLTVLQCSTHCSDYFVHADWEDDPDGFIDDLVAAARKYRPDDDRPYVLMPMFTDTRIIAEHAHRFDGLIKLAIPRQSSIDGVEPKSNLIGTAEAAGVRAPLTVWPKTRDEVRDIARDAPYPVLTKAVSGVGGRGIDRHDDADSLNGYFEDLGEDDRPWPVIQQMVDGEDYCFCALCDKGEIIAHMAYRNLRSFPRKTGAGVVRETVDDAPFLEEARKLLAHLNWDGVCEIDYRWTGKPDEKAWLIEVNARFWAGLFHSIASGVEFPWHLYQLTATGKTDTPRKATVGRKSKIPLLWLVSAAQEIAEKDDYAQRLSSAWQDLGDPLDETDPITRMGKLVGRALDAPRLVKLVKSVLDAGKEVDEAADDFIPPEDANAALGIMFIASSLIRHGELPPELKAK</sequence>
<dbReference type="InterPro" id="IPR013815">
    <property type="entry name" value="ATP_grasp_subdomain_1"/>
</dbReference>
<dbReference type="EMBL" id="JAZDRO010000001">
    <property type="protein sequence ID" value="MEE2565048.1"/>
    <property type="molecule type" value="Genomic_DNA"/>
</dbReference>
<feature type="domain" description="ATP-grasp" evidence="2">
    <location>
        <begin position="137"/>
        <end position="322"/>
    </location>
</feature>
<evidence type="ECO:0000256" key="1">
    <source>
        <dbReference type="PROSITE-ProRule" id="PRU00409"/>
    </source>
</evidence>
<dbReference type="InterPro" id="IPR011761">
    <property type="entry name" value="ATP-grasp"/>
</dbReference>
<organism evidence="3 4">
    <name type="scientific">Hyphobacterium marinum</name>
    <dbReference type="NCBI Taxonomy" id="3116574"/>
    <lineage>
        <taxon>Bacteria</taxon>
        <taxon>Pseudomonadati</taxon>
        <taxon>Pseudomonadota</taxon>
        <taxon>Alphaproteobacteria</taxon>
        <taxon>Maricaulales</taxon>
        <taxon>Maricaulaceae</taxon>
        <taxon>Hyphobacterium</taxon>
    </lineage>
</organism>
<dbReference type="Gene3D" id="3.30.1490.20">
    <property type="entry name" value="ATP-grasp fold, A domain"/>
    <property type="match status" value="1"/>
</dbReference>
<protein>
    <submittedName>
        <fullName evidence="3">ATP-grasp domain-containing protein</fullName>
    </submittedName>
</protein>
<dbReference type="RefSeq" id="WP_330194553.1">
    <property type="nucleotide sequence ID" value="NZ_JAZDRO010000001.1"/>
</dbReference>
<evidence type="ECO:0000313" key="4">
    <source>
        <dbReference type="Proteomes" id="UP001310692"/>
    </source>
</evidence>
<dbReference type="Pfam" id="PF15632">
    <property type="entry name" value="ATPgrasp_Ter"/>
    <property type="match status" value="1"/>
</dbReference>
<keyword evidence="1" id="KW-0067">ATP-binding</keyword>
<dbReference type="SUPFAM" id="SSF56059">
    <property type="entry name" value="Glutathione synthetase ATP-binding domain-like"/>
    <property type="match status" value="1"/>
</dbReference>
<keyword evidence="1" id="KW-0547">Nucleotide-binding</keyword>
<keyword evidence="4" id="KW-1185">Reference proteome</keyword>
<dbReference type="Gene3D" id="3.30.470.20">
    <property type="entry name" value="ATP-grasp fold, B domain"/>
    <property type="match status" value="1"/>
</dbReference>
<dbReference type="PROSITE" id="PS50975">
    <property type="entry name" value="ATP_GRASP"/>
    <property type="match status" value="1"/>
</dbReference>
<proteinExistence type="predicted"/>
<accession>A0ABU7LU13</accession>
<evidence type="ECO:0000259" key="2">
    <source>
        <dbReference type="PROSITE" id="PS50975"/>
    </source>
</evidence>